<dbReference type="Proteomes" id="UP001516061">
    <property type="component" value="Unassembled WGS sequence"/>
</dbReference>
<sequence>MGTLHPEDHPVLGALALAASSAPHEQADAALHGLDERPAVKSDLRHAEIEMYCDHDDLALQALRSARTRLQSEAVPPVPACESLAEVSWHLRHHDHVAAAAALQRAYHQLDA</sequence>
<protein>
    <submittedName>
        <fullName evidence="1">Nucleic acid-binding protein</fullName>
    </submittedName>
</protein>
<dbReference type="RefSeq" id="WP_173806876.1">
    <property type="nucleotide sequence ID" value="NZ_JABSNM010000019.1"/>
</dbReference>
<dbReference type="EMBL" id="JABSNM010000019">
    <property type="protein sequence ID" value="NRT57845.1"/>
    <property type="molecule type" value="Genomic_DNA"/>
</dbReference>
<proteinExistence type="predicted"/>
<organism evidence="1 2">
    <name type="scientific">Sphaerotilus uruguayifluvii</name>
    <dbReference type="NCBI Taxonomy" id="2735897"/>
    <lineage>
        <taxon>Bacteria</taxon>
        <taxon>Pseudomonadati</taxon>
        <taxon>Pseudomonadota</taxon>
        <taxon>Betaproteobacteria</taxon>
        <taxon>Burkholderiales</taxon>
        <taxon>Sphaerotilaceae</taxon>
        <taxon>Sphaerotilus</taxon>
    </lineage>
</organism>
<reference evidence="1 2" key="1">
    <citation type="submission" date="2020-05" db="EMBL/GenBank/DDBJ databases">
        <title>Genomic Encyclopedia of Type Strains, Phase IV (KMG-V): Genome sequencing to study the core and pangenomes of soil and plant-associated prokaryotes.</title>
        <authorList>
            <person name="Whitman W."/>
        </authorList>
    </citation>
    <scope>NUCLEOTIDE SEQUENCE [LARGE SCALE GENOMIC DNA]</scope>
    <source>
        <strain evidence="1 2">C29</strain>
    </source>
</reference>
<evidence type="ECO:0000313" key="2">
    <source>
        <dbReference type="Proteomes" id="UP001516061"/>
    </source>
</evidence>
<keyword evidence="2" id="KW-1185">Reference proteome</keyword>
<comment type="caution">
    <text evidence="1">The sequence shown here is derived from an EMBL/GenBank/DDBJ whole genome shotgun (WGS) entry which is preliminary data.</text>
</comment>
<evidence type="ECO:0000313" key="1">
    <source>
        <dbReference type="EMBL" id="NRT57845.1"/>
    </source>
</evidence>
<accession>A0ABX2G8Y2</accession>
<name>A0ABX2G8Y2_9BURK</name>
<gene>
    <name evidence="1" type="ORF">HNQ01_003606</name>
</gene>